<feature type="coiled-coil region" evidence="1">
    <location>
        <begin position="48"/>
        <end position="103"/>
    </location>
</feature>
<feature type="transmembrane region" description="Helical" evidence="3">
    <location>
        <begin position="6"/>
        <end position="25"/>
    </location>
</feature>
<keyword evidence="3" id="KW-0812">Transmembrane</keyword>
<comment type="caution">
    <text evidence="4">The sequence shown here is derived from an EMBL/GenBank/DDBJ whole genome shotgun (WGS) entry which is preliminary data.</text>
</comment>
<name>A0A968GES3_9SPIO</name>
<protein>
    <submittedName>
        <fullName evidence="4">Uncharacterized protein</fullName>
    </submittedName>
</protein>
<proteinExistence type="predicted"/>
<dbReference type="AlphaFoldDB" id="A0A968GES3"/>
<feature type="region of interest" description="Disordered" evidence="2">
    <location>
        <begin position="153"/>
        <end position="178"/>
    </location>
</feature>
<accession>A0A968GES3</accession>
<feature type="region of interest" description="Disordered" evidence="2">
    <location>
        <begin position="114"/>
        <end position="140"/>
    </location>
</feature>
<keyword evidence="3" id="KW-1133">Transmembrane helix</keyword>
<keyword evidence="1" id="KW-0175">Coiled coil</keyword>
<reference evidence="4 5" key="1">
    <citation type="submission" date="2020-03" db="EMBL/GenBank/DDBJ databases">
        <title>Spirochaetal bacteria isolated from arthropods constitute a novel genus Entomospira genus novum within the order Spirochaetales.</title>
        <authorList>
            <person name="Grana-Miraglia L."/>
            <person name="Sikutova S."/>
            <person name="Fingerle V."/>
            <person name="Sing A."/>
            <person name="Castillo-Ramirez S."/>
            <person name="Margos G."/>
            <person name="Rudolf I."/>
        </authorList>
    </citation>
    <scope>NUCLEOTIDE SEQUENCE [LARGE SCALE GENOMIC DNA]</scope>
    <source>
        <strain evidence="4 5">BR193</strain>
    </source>
</reference>
<sequence>MLVAVVLFFVGLVLNILITFWIVLVKFNEIKRDKTYIQEIRAEMAEFMAALEENVSGYVSLMERMQKDASNVLENVNRKLRLIEKENQKLEQSRQTYNDLVKKKPLVSSVVEIQKNGTVERSHEGSYSTHTKDHASQNRKSLNDLSLQLRSNMRDSGDESSQVKNSLQEDEVKLKPSSKVRPSVQIAAMWRDGMDAKEIAEKLNLSMGEVELALELMGSRRS</sequence>
<gene>
    <name evidence="4" type="ORF">HCT14_06345</name>
</gene>
<dbReference type="RefSeq" id="WP_167700693.1">
    <property type="nucleotide sequence ID" value="NZ_CP118174.1"/>
</dbReference>
<organism evidence="4 5">
    <name type="scientific">Entomospira entomophila</name>
    <dbReference type="NCBI Taxonomy" id="2719988"/>
    <lineage>
        <taxon>Bacteria</taxon>
        <taxon>Pseudomonadati</taxon>
        <taxon>Spirochaetota</taxon>
        <taxon>Spirochaetia</taxon>
        <taxon>Spirochaetales</taxon>
        <taxon>Spirochaetaceae</taxon>
        <taxon>Entomospira</taxon>
    </lineage>
</organism>
<evidence type="ECO:0000313" key="4">
    <source>
        <dbReference type="EMBL" id="NIZ41119.1"/>
    </source>
</evidence>
<keyword evidence="3" id="KW-0472">Membrane</keyword>
<evidence type="ECO:0000256" key="3">
    <source>
        <dbReference type="SAM" id="Phobius"/>
    </source>
</evidence>
<dbReference type="Proteomes" id="UP000711995">
    <property type="component" value="Unassembled WGS sequence"/>
</dbReference>
<dbReference type="EMBL" id="JAATLJ010000001">
    <property type="protein sequence ID" value="NIZ41119.1"/>
    <property type="molecule type" value="Genomic_DNA"/>
</dbReference>
<evidence type="ECO:0000256" key="2">
    <source>
        <dbReference type="SAM" id="MobiDB-lite"/>
    </source>
</evidence>
<keyword evidence="5" id="KW-1185">Reference proteome</keyword>
<feature type="compositionally biased region" description="Basic and acidic residues" evidence="2">
    <location>
        <begin position="118"/>
        <end position="136"/>
    </location>
</feature>
<evidence type="ECO:0000313" key="5">
    <source>
        <dbReference type="Proteomes" id="UP000711995"/>
    </source>
</evidence>
<evidence type="ECO:0000256" key="1">
    <source>
        <dbReference type="SAM" id="Coils"/>
    </source>
</evidence>